<evidence type="ECO:0000313" key="7">
    <source>
        <dbReference type="EMBL" id="RXR30783.1"/>
    </source>
</evidence>
<proteinExistence type="predicted"/>
<dbReference type="OrthoDB" id="9770329at2"/>
<evidence type="ECO:0000256" key="4">
    <source>
        <dbReference type="ARBA" id="ARBA00023136"/>
    </source>
</evidence>
<dbReference type="GO" id="GO:0016020">
    <property type="term" value="C:membrane"/>
    <property type="evidence" value="ECO:0007669"/>
    <property type="project" value="UniProtKB-SubCell"/>
</dbReference>
<evidence type="ECO:0000256" key="3">
    <source>
        <dbReference type="ARBA" id="ARBA00022989"/>
    </source>
</evidence>
<feature type="transmembrane region" description="Helical" evidence="5">
    <location>
        <begin position="43"/>
        <end position="66"/>
    </location>
</feature>
<dbReference type="Pfam" id="PF04116">
    <property type="entry name" value="FA_hydroxylase"/>
    <property type="match status" value="1"/>
</dbReference>
<comment type="subcellular location">
    <subcellularLocation>
        <location evidence="1">Membrane</location>
    </subcellularLocation>
</comment>
<keyword evidence="8" id="KW-1185">Reference proteome</keyword>
<accession>A0A4Q1KLH6</accession>
<dbReference type="RefSeq" id="WP_129402567.1">
    <property type="nucleotide sequence ID" value="NZ_SBKP01000001.1"/>
</dbReference>
<dbReference type="EMBL" id="SBKP01000001">
    <property type="protein sequence ID" value="RXR30783.1"/>
    <property type="molecule type" value="Genomic_DNA"/>
</dbReference>
<dbReference type="InterPro" id="IPR050307">
    <property type="entry name" value="Sterol_Desaturase_Related"/>
</dbReference>
<comment type="caution">
    <text evidence="7">The sequence shown here is derived from an EMBL/GenBank/DDBJ whole genome shotgun (WGS) entry which is preliminary data.</text>
</comment>
<evidence type="ECO:0000256" key="2">
    <source>
        <dbReference type="ARBA" id="ARBA00022692"/>
    </source>
</evidence>
<evidence type="ECO:0000259" key="6">
    <source>
        <dbReference type="Pfam" id="PF04116"/>
    </source>
</evidence>
<feature type="transmembrane region" description="Helical" evidence="5">
    <location>
        <begin position="143"/>
        <end position="168"/>
    </location>
</feature>
<keyword evidence="4 5" id="KW-0472">Membrane</keyword>
<keyword evidence="3 5" id="KW-1133">Transmembrane helix</keyword>
<organism evidence="7 8">
    <name type="scientific">Sphingobium fluviale</name>
    <dbReference type="NCBI Taxonomy" id="2506423"/>
    <lineage>
        <taxon>Bacteria</taxon>
        <taxon>Pseudomonadati</taxon>
        <taxon>Pseudomonadota</taxon>
        <taxon>Alphaproteobacteria</taxon>
        <taxon>Sphingomonadales</taxon>
        <taxon>Sphingomonadaceae</taxon>
        <taxon>Sphingobium</taxon>
    </lineage>
</organism>
<protein>
    <submittedName>
        <fullName evidence="7">Sterol desaturase family protein</fullName>
    </submittedName>
</protein>
<dbReference type="PANTHER" id="PTHR11863">
    <property type="entry name" value="STEROL DESATURASE"/>
    <property type="match status" value="1"/>
</dbReference>
<feature type="domain" description="Fatty acid hydroxylase" evidence="6">
    <location>
        <begin position="86"/>
        <end position="214"/>
    </location>
</feature>
<dbReference type="GO" id="GO:0008610">
    <property type="term" value="P:lipid biosynthetic process"/>
    <property type="evidence" value="ECO:0007669"/>
    <property type="project" value="InterPro"/>
</dbReference>
<dbReference type="GO" id="GO:0016491">
    <property type="term" value="F:oxidoreductase activity"/>
    <property type="evidence" value="ECO:0007669"/>
    <property type="project" value="InterPro"/>
</dbReference>
<feature type="transmembrane region" description="Helical" evidence="5">
    <location>
        <begin position="78"/>
        <end position="98"/>
    </location>
</feature>
<dbReference type="InterPro" id="IPR006694">
    <property type="entry name" value="Fatty_acid_hydroxylase"/>
</dbReference>
<gene>
    <name evidence="7" type="ORF">EQG66_00330</name>
</gene>
<sequence length="272" mass="29604">MPIEMPLADLFNLSLPFLFLAAMGAEAIGSSGGSFPAVRRWRLIGVAALVVTLAVNVMVAPTVLGLLPRSSPFDLKSLGLWAAVPAVILTTFFTYWTHRIQHRFDALWRLGHQLHHSVQRVDIASAMMFHPIDVAVQATATTLAAWLLGVTVEAAALAGLIGFLLALFQHWNVATSRWIGLIVQRPEAHCLHHERDVHARNYGDLPVWDMLFGTWANPVRADVPVGFAGYRSKRIGTMLLCFDVHAGGGRLSDEAAMVRSGVCSGPNPGMVQ</sequence>
<dbReference type="AlphaFoldDB" id="A0A4Q1KLH6"/>
<dbReference type="Proteomes" id="UP000290958">
    <property type="component" value="Unassembled WGS sequence"/>
</dbReference>
<evidence type="ECO:0000313" key="8">
    <source>
        <dbReference type="Proteomes" id="UP000290958"/>
    </source>
</evidence>
<dbReference type="GO" id="GO:0005506">
    <property type="term" value="F:iron ion binding"/>
    <property type="evidence" value="ECO:0007669"/>
    <property type="project" value="InterPro"/>
</dbReference>
<reference evidence="8" key="1">
    <citation type="submission" date="2019-01" db="EMBL/GenBank/DDBJ databases">
        <title>Cytophagaceae bacterium strain CAR-16.</title>
        <authorList>
            <person name="Chen W.-M."/>
        </authorList>
    </citation>
    <scope>NUCLEOTIDE SEQUENCE [LARGE SCALE GENOMIC DNA]</scope>
    <source>
        <strain evidence="8">CHR27</strain>
    </source>
</reference>
<evidence type="ECO:0000256" key="5">
    <source>
        <dbReference type="SAM" id="Phobius"/>
    </source>
</evidence>
<name>A0A4Q1KLH6_9SPHN</name>
<keyword evidence="2 5" id="KW-0812">Transmembrane</keyword>
<evidence type="ECO:0000256" key="1">
    <source>
        <dbReference type="ARBA" id="ARBA00004370"/>
    </source>
</evidence>